<dbReference type="Gene3D" id="2.60.520.10">
    <property type="entry name" value="Phage fibre proteins"/>
    <property type="match status" value="1"/>
</dbReference>
<evidence type="ECO:0000256" key="2">
    <source>
        <dbReference type="ARBA" id="ARBA00022581"/>
    </source>
</evidence>
<organism evidence="5 6">
    <name type="scientific">Staphylococcus caeli</name>
    <dbReference type="NCBI Taxonomy" id="2201815"/>
    <lineage>
        <taxon>Bacteria</taxon>
        <taxon>Bacillati</taxon>
        <taxon>Bacillota</taxon>
        <taxon>Bacilli</taxon>
        <taxon>Bacillales</taxon>
        <taxon>Staphylococcaceae</taxon>
        <taxon>Staphylococcus</taxon>
    </lineage>
</organism>
<dbReference type="SUPFAM" id="SSF49835">
    <property type="entry name" value="Virus attachment protein globular domain"/>
    <property type="match status" value="1"/>
</dbReference>
<feature type="domain" description="Receptor-binding protein N-terminal shoulder" evidence="4">
    <location>
        <begin position="2"/>
        <end position="139"/>
    </location>
</feature>
<dbReference type="Pfam" id="PF08931">
    <property type="entry name" value="Caudo_bapla_RBP"/>
    <property type="match status" value="1"/>
</dbReference>
<protein>
    <submittedName>
        <fullName evidence="5">Domain of uncharacterized function (DUF1913)</fullName>
    </submittedName>
</protein>
<evidence type="ECO:0000256" key="1">
    <source>
        <dbReference type="ARBA" id="ARBA00004328"/>
    </source>
</evidence>
<dbReference type="SUPFAM" id="SSF141658">
    <property type="entry name" value="Bacteriophage trimeric proteins domain"/>
    <property type="match status" value="1"/>
</dbReference>
<sequence length="330" mass="35343">MTIKNFTFFSPNGTEFPVGSNNDGKLYMMLTGMGYRTIRRKDWKSPLNTALNVQYVNTSIVAGGRYFELLNETVALKGNAVNYIHANIDLTQTANPVSLSAETSNNSNGVDINNGSGVLKVCFDVVTTSGTGVTSIKPILQASTLDSISANDLSLKDSINANNLSLKGSINANDLSLKDSINANNLSLKGSINANNLSLKGSINANDLSLKGSINANDISLRGTIDVPTQMLTIQTGNGMQLQFTKKNDDLVIVRLFGSVSTTKAGIKMSGPWVDKEFRPAVVQSIVGHFAGHETSFHIDIDTNGSITWWGPDIGKTPIATRGNGSYFIK</sequence>
<gene>
    <name evidence="5" type="ORF">SAMEA2297795_02527</name>
</gene>
<dbReference type="GO" id="GO:0019062">
    <property type="term" value="P:virion attachment to host cell"/>
    <property type="evidence" value="ECO:0007669"/>
    <property type="project" value="InterPro"/>
</dbReference>
<dbReference type="InterPro" id="IPR008982">
    <property type="entry name" value="Adenovirus_pIV-like_att"/>
</dbReference>
<evidence type="ECO:0000259" key="4">
    <source>
        <dbReference type="Pfam" id="PF20747"/>
    </source>
</evidence>
<evidence type="ECO:0000259" key="3">
    <source>
        <dbReference type="Pfam" id="PF08931"/>
    </source>
</evidence>
<dbReference type="CDD" id="cd07964">
    <property type="entry name" value="RBP-H"/>
    <property type="match status" value="1"/>
</dbReference>
<proteinExistence type="predicted"/>
<dbReference type="InterPro" id="IPR048780">
    <property type="entry name" value="Caudo_bapla_N"/>
</dbReference>
<keyword evidence="2" id="KW-0945">Host-virus interaction</keyword>
<dbReference type="Gene3D" id="2.60.40.1830">
    <property type="entry name" value="Phage tail base-plate Siphoviridae RBP, head domain"/>
    <property type="match status" value="1"/>
</dbReference>
<reference evidence="5 6" key="1">
    <citation type="submission" date="2016-09" db="EMBL/GenBank/DDBJ databases">
        <authorList>
            <consortium name="Pathogen Informatics"/>
        </authorList>
    </citation>
    <scope>NUCLEOTIDE SEQUENCE [LARGE SCALE GENOMIC DNA]</scope>
    <source>
        <strain evidence="5 6">82B</strain>
    </source>
</reference>
<evidence type="ECO:0000313" key="6">
    <source>
        <dbReference type="Proteomes" id="UP000095768"/>
    </source>
</evidence>
<dbReference type="Proteomes" id="UP000095768">
    <property type="component" value="Unassembled WGS sequence"/>
</dbReference>
<dbReference type="Pfam" id="PF20747">
    <property type="entry name" value="Caudo_bapla_N"/>
    <property type="match status" value="1"/>
</dbReference>
<comment type="subcellular location">
    <subcellularLocation>
        <location evidence="1">Virion</location>
    </subcellularLocation>
</comment>
<feature type="domain" description="Receptor-binding protein of phage tail base-plate Siphoviridae head" evidence="3">
    <location>
        <begin position="230"/>
        <end position="330"/>
    </location>
</feature>
<accession>A0A1D4RCN2</accession>
<dbReference type="GO" id="GO:0007155">
    <property type="term" value="P:cell adhesion"/>
    <property type="evidence" value="ECO:0007669"/>
    <property type="project" value="InterPro"/>
</dbReference>
<name>A0A1D4RCN2_9STAP</name>
<dbReference type="InterPro" id="IPR015027">
    <property type="entry name" value="Caudo_bapla_RBP"/>
</dbReference>
<evidence type="ECO:0000313" key="5">
    <source>
        <dbReference type="EMBL" id="SCT44992.1"/>
    </source>
</evidence>
<dbReference type="AlphaFoldDB" id="A0A1D4RCN2"/>
<dbReference type="EMBL" id="FMPG01000018">
    <property type="protein sequence ID" value="SCT44992.1"/>
    <property type="molecule type" value="Genomic_DNA"/>
</dbReference>
<dbReference type="RefSeq" id="WP_036853159.1">
    <property type="nucleotide sequence ID" value="NZ_FMPG01000018.1"/>
</dbReference>
<dbReference type="OrthoDB" id="9801455at2"/>